<sequence length="520" mass="55659">MDLVSPCSHGEHPFELAVAAAPRASFKSRAKSSTPNFTEEATHAAKWRSLAMRAHVPVAAAPCSMPLEEASAANGRYSSGTQCTALPAEQLLLGGLDVWEPSDKTCMERMEQLLSRKPKDVLPLLRKWLKEALRHENRNPSVRSKAGSVPLSELSVLITDLASIHSDTTPTVDSRDGGQRGRSTALRYKGLLALTVSVLQAAEGPLAVRWEASAALEKQLLLMMVQAGDMSGVQKTLIEALTNAKANKGPLYVSDVLQLLPLVYSLWPDAAPPGTAVAAAGPFSQPEEQELQHACQQAVLAQIAAAAKGKLEGNDTLSLDCFSSTVIDRMKQACLTGPEGRTAVQKEVRSLLHSFFLRLRYISQSRLPLEELRRVTTSDIFSDTPAAVKPLLQQIGCQLRKGGELPDLMQPSNSSSSLSGLISKGLGRIMMGAAGVSRQVARQNPARSKIVLMFVVGGVSLSEARTVSADMISSSGGARDGGFRSESLVEQEGVYEYPLILVGGTALISPEDVCRKLLVC</sequence>
<dbReference type="AlphaFoldDB" id="A0A250X8C2"/>
<organism evidence="1 2">
    <name type="scientific">Chlamydomonas eustigma</name>
    <dbReference type="NCBI Taxonomy" id="1157962"/>
    <lineage>
        <taxon>Eukaryota</taxon>
        <taxon>Viridiplantae</taxon>
        <taxon>Chlorophyta</taxon>
        <taxon>core chlorophytes</taxon>
        <taxon>Chlorophyceae</taxon>
        <taxon>CS clade</taxon>
        <taxon>Chlamydomonadales</taxon>
        <taxon>Chlamydomonadaceae</taxon>
        <taxon>Chlamydomonas</taxon>
    </lineage>
</organism>
<reference evidence="1 2" key="1">
    <citation type="submission" date="2017-08" db="EMBL/GenBank/DDBJ databases">
        <title>Acidophilic green algal genome provides insights into adaptation to an acidic environment.</title>
        <authorList>
            <person name="Hirooka S."/>
            <person name="Hirose Y."/>
            <person name="Kanesaki Y."/>
            <person name="Higuchi S."/>
            <person name="Fujiwara T."/>
            <person name="Onuma R."/>
            <person name="Era A."/>
            <person name="Ohbayashi R."/>
            <person name="Uzuka A."/>
            <person name="Nozaki H."/>
            <person name="Yoshikawa H."/>
            <person name="Miyagishima S.Y."/>
        </authorList>
    </citation>
    <scope>NUCLEOTIDE SEQUENCE [LARGE SCALE GENOMIC DNA]</scope>
    <source>
        <strain evidence="1 2">NIES-2499</strain>
    </source>
</reference>
<dbReference type="OrthoDB" id="549905at2759"/>
<evidence type="ECO:0000313" key="2">
    <source>
        <dbReference type="Proteomes" id="UP000232323"/>
    </source>
</evidence>
<evidence type="ECO:0008006" key="3">
    <source>
        <dbReference type="Google" id="ProtNLM"/>
    </source>
</evidence>
<name>A0A250X8C2_9CHLO</name>
<comment type="caution">
    <text evidence="1">The sequence shown here is derived from an EMBL/GenBank/DDBJ whole genome shotgun (WGS) entry which is preliminary data.</text>
</comment>
<dbReference type="STRING" id="1157962.A0A250X8C2"/>
<evidence type="ECO:0000313" key="1">
    <source>
        <dbReference type="EMBL" id="GAX79315.1"/>
    </source>
</evidence>
<keyword evidence="2" id="KW-1185">Reference proteome</keyword>
<protein>
    <recommendedName>
        <fullName evidence="3">Sec1 family domain-containing protein</fullName>
    </recommendedName>
</protein>
<accession>A0A250X8C2</accession>
<gene>
    <name evidence="1" type="ORF">CEUSTIGMA_g6756.t1</name>
</gene>
<dbReference type="EMBL" id="BEGY01000041">
    <property type="protein sequence ID" value="GAX79315.1"/>
    <property type="molecule type" value="Genomic_DNA"/>
</dbReference>
<proteinExistence type="predicted"/>
<dbReference type="Proteomes" id="UP000232323">
    <property type="component" value="Unassembled WGS sequence"/>
</dbReference>